<dbReference type="Gene3D" id="6.10.140.190">
    <property type="match status" value="1"/>
</dbReference>
<comment type="caution">
    <text evidence="3">The sequence shown here is derived from an EMBL/GenBank/DDBJ whole genome shotgun (WGS) entry which is preliminary data.</text>
</comment>
<dbReference type="InterPro" id="IPR005149">
    <property type="entry name" value="Tscrpt_reg_PadR_N"/>
</dbReference>
<dbReference type="Pfam" id="PF03551">
    <property type="entry name" value="PadR"/>
    <property type="match status" value="1"/>
</dbReference>
<keyword evidence="4" id="KW-1185">Reference proteome</keyword>
<dbReference type="EMBL" id="JARZFX010000010">
    <property type="protein sequence ID" value="MEC5425114.1"/>
    <property type="molecule type" value="Genomic_DNA"/>
</dbReference>
<proteinExistence type="predicted"/>
<evidence type="ECO:0000259" key="2">
    <source>
        <dbReference type="Pfam" id="PF10400"/>
    </source>
</evidence>
<dbReference type="PANTHER" id="PTHR43252:SF6">
    <property type="entry name" value="NEGATIVE TRANSCRIPTION REGULATOR PADR"/>
    <property type="match status" value="1"/>
</dbReference>
<dbReference type="InterPro" id="IPR036388">
    <property type="entry name" value="WH-like_DNA-bd_sf"/>
</dbReference>
<evidence type="ECO:0000313" key="4">
    <source>
        <dbReference type="Proteomes" id="UP001335737"/>
    </source>
</evidence>
<sequence>MKKMNHTKYAILGILTTGCNTGYAIKQLIDQSLNHFWKISYGQIYPTLKKLVADGLATVQVIPQEGKPDRKEYYLTTTGKLELQKWLQQPISEIPVEKNELLLKLFFSSHQSNASTIQHLEHYRDKLSESYNTYKEIEKMITSYPSNENDAQFWIFTLDYGIRTTLAAIEWCDATIQEIQNKEDLNGQTDI</sequence>
<dbReference type="SUPFAM" id="SSF46785">
    <property type="entry name" value="Winged helix' DNA-binding domain"/>
    <property type="match status" value="1"/>
</dbReference>
<evidence type="ECO:0000313" key="3">
    <source>
        <dbReference type="EMBL" id="MEC5425114.1"/>
    </source>
</evidence>
<dbReference type="InterPro" id="IPR018309">
    <property type="entry name" value="Tscrpt_reg_PadR_C"/>
</dbReference>
<dbReference type="PROSITE" id="PS51257">
    <property type="entry name" value="PROKAR_LIPOPROTEIN"/>
    <property type="match status" value="1"/>
</dbReference>
<dbReference type="PANTHER" id="PTHR43252">
    <property type="entry name" value="TRANSCRIPTIONAL REGULATOR YQJI"/>
    <property type="match status" value="1"/>
</dbReference>
<accession>A0ABU6KIH3</accession>
<name>A0ABU6KIH3_9BACI</name>
<gene>
    <name evidence="3" type="ORF">QGM71_16635</name>
</gene>
<reference evidence="3 4" key="1">
    <citation type="journal article" date="2024" name="Int. J. Syst. Evol. Microbiol.">
        <title>Virgibacillus tibetensis sp. nov., isolated from salt lake on the Tibetan Plateau of China.</title>
        <authorList>
            <person name="Phurbu D."/>
            <person name="Liu Z.-X."/>
            <person name="Wang R."/>
            <person name="Zheng Y.-Y."/>
            <person name="Liu H.-C."/>
            <person name="Zhou Y.-G."/>
            <person name="Yu Y.-J."/>
            <person name="Li A.-H."/>
        </authorList>
    </citation>
    <scope>NUCLEOTIDE SEQUENCE [LARGE SCALE GENOMIC DNA]</scope>
    <source>
        <strain evidence="3 4">C22-A2</strain>
    </source>
</reference>
<evidence type="ECO:0000259" key="1">
    <source>
        <dbReference type="Pfam" id="PF03551"/>
    </source>
</evidence>
<dbReference type="InterPro" id="IPR036390">
    <property type="entry name" value="WH_DNA-bd_sf"/>
</dbReference>
<dbReference type="Proteomes" id="UP001335737">
    <property type="component" value="Unassembled WGS sequence"/>
</dbReference>
<dbReference type="Pfam" id="PF10400">
    <property type="entry name" value="Vir_act_alpha_C"/>
    <property type="match status" value="1"/>
</dbReference>
<feature type="domain" description="Transcription regulator PadR C-terminal" evidence="2">
    <location>
        <begin position="98"/>
        <end position="179"/>
    </location>
</feature>
<dbReference type="Gene3D" id="1.10.10.10">
    <property type="entry name" value="Winged helix-like DNA-binding domain superfamily/Winged helix DNA-binding domain"/>
    <property type="match status" value="1"/>
</dbReference>
<dbReference type="RefSeq" id="WP_327608669.1">
    <property type="nucleotide sequence ID" value="NZ_JARZFX010000010.1"/>
</dbReference>
<feature type="domain" description="Transcription regulator PadR N-terminal" evidence="1">
    <location>
        <begin position="11"/>
        <end position="85"/>
    </location>
</feature>
<organism evidence="3 4">
    <name type="scientific">Virgibacillus tibetensis</name>
    <dbReference type="NCBI Taxonomy" id="3042313"/>
    <lineage>
        <taxon>Bacteria</taxon>
        <taxon>Bacillati</taxon>
        <taxon>Bacillota</taxon>
        <taxon>Bacilli</taxon>
        <taxon>Bacillales</taxon>
        <taxon>Bacillaceae</taxon>
        <taxon>Virgibacillus</taxon>
    </lineage>
</organism>
<protein>
    <submittedName>
        <fullName evidence="3">PadR family transcriptional regulator</fullName>
    </submittedName>
</protein>